<organism evidence="6 7">
    <name type="scientific">Geodermatophilus sabuli</name>
    <dbReference type="NCBI Taxonomy" id="1564158"/>
    <lineage>
        <taxon>Bacteria</taxon>
        <taxon>Bacillati</taxon>
        <taxon>Actinomycetota</taxon>
        <taxon>Actinomycetes</taxon>
        <taxon>Geodermatophilales</taxon>
        <taxon>Geodermatophilaceae</taxon>
        <taxon>Geodermatophilus</taxon>
    </lineage>
</organism>
<dbReference type="Proteomes" id="UP000219514">
    <property type="component" value="Unassembled WGS sequence"/>
</dbReference>
<sequence length="906" mass="93563">MAGAPAGRRASDRRGGGRAAGRPRDPSAALGLLAVLGAALAAVETTAADAALWVGPALLAAGSWVTAVVVARRGGRLSGRSARPWRALSLTAALLGLGQAASALAGVGVNTSEAGWHDLPLLAAVPVAIVAGARLLPAAGDRLVGSRALLDGGIVLVAVSLLGEALLVDVATRSGDEVDALVAVGYPAVGALLCGLGLVAVSVVDDARRRAAGWLLAACGALAVVVVSGALAISAHDTGLDVLTGVAWLAMLAAVMRSVDVDPGRDREDDDPPAGLPLAPVVFSTCAAFGVALFLAVGVTAGRTVSPLEGAGITVLMLLTFVRCLLWAADGERLTRRVRRTEGWLRALLDSGEAVTVLLDRAGRVVWATGPVRDQLGWTHRDLSGRVLLALVHAGDREFLARVAIAVRAGEQPAELPATVRLGTADGDWRTVEVSGAARTGDDGGLVLHLRDVTARTSSQRELERLAYTDFLTGLPNRARFIAALRTGLAGPDPGCLLLVDLDGFKAVNDVAGHDAGDRLLCEVADRLRAAARDGDVVARLGGDEFAVLVHGGREEATTLAERLVVLLDRDHRPLTPAGSPDGGPVFRVSGSVGVTALRPGEEPAEAVRRADVALRAAKAAGKNCVRSSGAALDRVVDRRARLARDLPAAIAGGQLSVVYQPVVGVPERRVLGLEALVRWDHPELGAVPPEEFVPLAEDDGLVVPLQRWVLAEATATLAPLLAAGHDLQLGVNVSIRHLQSGCLAADVATALAGSGVPPHRLMLELTESVLMGAGERMDGDLATLRDLGCVLSLDDFGKGHSSLARLARLPVQVLKMDRAFVAHIEADPRTAALVDSVVQLGRTLGMDVVAEGVETTGQLAALRSLGCRYLQGFLLGRPVAAGQLPAMLARFDPAVLDAVEVSSHV</sequence>
<dbReference type="PROSITE" id="PS50887">
    <property type="entry name" value="GGDEF"/>
    <property type="match status" value="1"/>
</dbReference>
<dbReference type="CDD" id="cd01948">
    <property type="entry name" value="EAL"/>
    <property type="match status" value="1"/>
</dbReference>
<dbReference type="Gene3D" id="3.30.450.20">
    <property type="entry name" value="PAS domain"/>
    <property type="match status" value="1"/>
</dbReference>
<keyword evidence="7" id="KW-1185">Reference proteome</keyword>
<evidence type="ECO:0000256" key="2">
    <source>
        <dbReference type="SAM" id="Phobius"/>
    </source>
</evidence>
<feature type="domain" description="EAL" evidence="4">
    <location>
        <begin position="640"/>
        <end position="893"/>
    </location>
</feature>
<keyword evidence="2" id="KW-1133">Transmembrane helix</keyword>
<dbReference type="InterPro" id="IPR035965">
    <property type="entry name" value="PAS-like_dom_sf"/>
</dbReference>
<dbReference type="CDD" id="cd01949">
    <property type="entry name" value="GGDEF"/>
    <property type="match status" value="1"/>
</dbReference>
<gene>
    <name evidence="6" type="ORF">SAMN06893097_1137</name>
</gene>
<dbReference type="PROSITE" id="PS50883">
    <property type="entry name" value="EAL"/>
    <property type="match status" value="1"/>
</dbReference>
<feature type="transmembrane region" description="Helical" evidence="2">
    <location>
        <begin position="180"/>
        <end position="204"/>
    </location>
</feature>
<feature type="transmembrane region" description="Helical" evidence="2">
    <location>
        <begin position="148"/>
        <end position="168"/>
    </location>
</feature>
<dbReference type="InterPro" id="IPR013656">
    <property type="entry name" value="PAS_4"/>
</dbReference>
<dbReference type="InterPro" id="IPR029787">
    <property type="entry name" value="Nucleotide_cyclase"/>
</dbReference>
<feature type="domain" description="PAS" evidence="3">
    <location>
        <begin position="341"/>
        <end position="398"/>
    </location>
</feature>
<dbReference type="Gene3D" id="3.30.70.270">
    <property type="match status" value="1"/>
</dbReference>
<dbReference type="CDD" id="cd00130">
    <property type="entry name" value="PAS"/>
    <property type="match status" value="1"/>
</dbReference>
<feature type="transmembrane region" description="Helical" evidence="2">
    <location>
        <begin position="87"/>
        <end position="107"/>
    </location>
</feature>
<feature type="region of interest" description="Disordered" evidence="1">
    <location>
        <begin position="1"/>
        <end position="24"/>
    </location>
</feature>
<dbReference type="SMART" id="SM00052">
    <property type="entry name" value="EAL"/>
    <property type="match status" value="1"/>
</dbReference>
<dbReference type="InterPro" id="IPR000014">
    <property type="entry name" value="PAS"/>
</dbReference>
<feature type="domain" description="GGDEF" evidence="5">
    <location>
        <begin position="493"/>
        <end position="631"/>
    </location>
</feature>
<dbReference type="SMART" id="SM00091">
    <property type="entry name" value="PAS"/>
    <property type="match status" value="1"/>
</dbReference>
<evidence type="ECO:0000259" key="3">
    <source>
        <dbReference type="PROSITE" id="PS50112"/>
    </source>
</evidence>
<proteinExistence type="predicted"/>
<dbReference type="Pfam" id="PF08448">
    <property type="entry name" value="PAS_4"/>
    <property type="match status" value="1"/>
</dbReference>
<feature type="transmembrane region" description="Helical" evidence="2">
    <location>
        <begin position="276"/>
        <end position="299"/>
    </location>
</feature>
<dbReference type="InterPro" id="IPR000160">
    <property type="entry name" value="GGDEF_dom"/>
</dbReference>
<dbReference type="InterPro" id="IPR052155">
    <property type="entry name" value="Biofilm_reg_signaling"/>
</dbReference>
<feature type="transmembrane region" description="Helical" evidence="2">
    <location>
        <begin position="211"/>
        <end position="233"/>
    </location>
</feature>
<dbReference type="SMART" id="SM00267">
    <property type="entry name" value="GGDEF"/>
    <property type="match status" value="1"/>
</dbReference>
<dbReference type="AlphaFoldDB" id="A0A285EIF4"/>
<reference evidence="6 7" key="1">
    <citation type="submission" date="2017-09" db="EMBL/GenBank/DDBJ databases">
        <authorList>
            <person name="Ehlers B."/>
            <person name="Leendertz F.H."/>
        </authorList>
    </citation>
    <scope>NUCLEOTIDE SEQUENCE [LARGE SCALE GENOMIC DNA]</scope>
    <source>
        <strain evidence="6 7">DSM 46844</strain>
    </source>
</reference>
<feature type="transmembrane region" description="Helical" evidence="2">
    <location>
        <begin position="311"/>
        <end position="329"/>
    </location>
</feature>
<accession>A0A285EIF4</accession>
<dbReference type="SUPFAM" id="SSF55073">
    <property type="entry name" value="Nucleotide cyclase"/>
    <property type="match status" value="1"/>
</dbReference>
<dbReference type="RefSeq" id="WP_143426748.1">
    <property type="nucleotide sequence ID" value="NZ_JACHXB010000005.1"/>
</dbReference>
<dbReference type="PANTHER" id="PTHR44757:SF2">
    <property type="entry name" value="BIOFILM ARCHITECTURE MAINTENANCE PROTEIN MBAA"/>
    <property type="match status" value="1"/>
</dbReference>
<evidence type="ECO:0000259" key="4">
    <source>
        <dbReference type="PROSITE" id="PS50883"/>
    </source>
</evidence>
<dbReference type="SUPFAM" id="SSF141868">
    <property type="entry name" value="EAL domain-like"/>
    <property type="match status" value="1"/>
</dbReference>
<dbReference type="Pfam" id="PF00563">
    <property type="entry name" value="EAL"/>
    <property type="match status" value="1"/>
</dbReference>
<dbReference type="PROSITE" id="PS50112">
    <property type="entry name" value="PAS"/>
    <property type="match status" value="1"/>
</dbReference>
<feature type="transmembrane region" description="Helical" evidence="2">
    <location>
        <begin position="119"/>
        <end position="136"/>
    </location>
</feature>
<dbReference type="InterPro" id="IPR001633">
    <property type="entry name" value="EAL_dom"/>
</dbReference>
<evidence type="ECO:0000313" key="7">
    <source>
        <dbReference type="Proteomes" id="UP000219514"/>
    </source>
</evidence>
<dbReference type="InterPro" id="IPR043128">
    <property type="entry name" value="Rev_trsase/Diguanyl_cyclase"/>
</dbReference>
<keyword evidence="2" id="KW-0472">Membrane</keyword>
<name>A0A285EIF4_9ACTN</name>
<protein>
    <submittedName>
        <fullName evidence="6">PAS domain S-box-containing protein/diguanylate cyclase (GGDEF) domain-containing protein</fullName>
    </submittedName>
</protein>
<dbReference type="PANTHER" id="PTHR44757">
    <property type="entry name" value="DIGUANYLATE CYCLASE DGCP"/>
    <property type="match status" value="1"/>
</dbReference>
<dbReference type="InterPro" id="IPR035919">
    <property type="entry name" value="EAL_sf"/>
</dbReference>
<evidence type="ECO:0000256" key="1">
    <source>
        <dbReference type="SAM" id="MobiDB-lite"/>
    </source>
</evidence>
<feature type="transmembrane region" description="Helical" evidence="2">
    <location>
        <begin position="51"/>
        <end position="71"/>
    </location>
</feature>
<evidence type="ECO:0000313" key="6">
    <source>
        <dbReference type="EMBL" id="SNX98918.1"/>
    </source>
</evidence>
<dbReference type="Gene3D" id="3.20.20.450">
    <property type="entry name" value="EAL domain"/>
    <property type="match status" value="1"/>
</dbReference>
<dbReference type="Pfam" id="PF00990">
    <property type="entry name" value="GGDEF"/>
    <property type="match status" value="1"/>
</dbReference>
<dbReference type="SUPFAM" id="SSF55785">
    <property type="entry name" value="PYP-like sensor domain (PAS domain)"/>
    <property type="match status" value="1"/>
</dbReference>
<keyword evidence="2" id="KW-0812">Transmembrane</keyword>
<dbReference type="EMBL" id="OBDO01000013">
    <property type="protein sequence ID" value="SNX98918.1"/>
    <property type="molecule type" value="Genomic_DNA"/>
</dbReference>
<evidence type="ECO:0000259" key="5">
    <source>
        <dbReference type="PROSITE" id="PS50887"/>
    </source>
</evidence>
<dbReference type="NCBIfam" id="TIGR00229">
    <property type="entry name" value="sensory_box"/>
    <property type="match status" value="1"/>
</dbReference>
<dbReference type="NCBIfam" id="TIGR00254">
    <property type="entry name" value="GGDEF"/>
    <property type="match status" value="1"/>
</dbReference>
<dbReference type="OrthoDB" id="5179666at2"/>